<feature type="transmembrane region" description="Helical" evidence="1">
    <location>
        <begin position="186"/>
        <end position="207"/>
    </location>
</feature>
<dbReference type="AlphaFoldDB" id="A0A2M7G2F2"/>
<proteinExistence type="predicted"/>
<accession>A0A2M7G2F2</accession>
<feature type="transmembrane region" description="Helical" evidence="1">
    <location>
        <begin position="20"/>
        <end position="42"/>
    </location>
</feature>
<gene>
    <name evidence="2" type="ORF">COW36_15725</name>
</gene>
<dbReference type="PANTHER" id="PTHR37305:SF1">
    <property type="entry name" value="MEMBRANE PROTEIN"/>
    <property type="match status" value="1"/>
</dbReference>
<evidence type="ECO:0000313" key="3">
    <source>
        <dbReference type="Proteomes" id="UP000231019"/>
    </source>
</evidence>
<feature type="transmembrane region" description="Helical" evidence="1">
    <location>
        <begin position="69"/>
        <end position="94"/>
    </location>
</feature>
<keyword evidence="1" id="KW-1133">Transmembrane helix</keyword>
<organism evidence="2 3">
    <name type="scientific">bacterium (Candidatus Blackallbacteria) CG17_big_fil_post_rev_8_21_14_2_50_48_46</name>
    <dbReference type="NCBI Taxonomy" id="2014261"/>
    <lineage>
        <taxon>Bacteria</taxon>
        <taxon>Candidatus Blackallbacteria</taxon>
    </lineage>
</organism>
<comment type="caution">
    <text evidence="2">The sequence shown here is derived from an EMBL/GenBank/DDBJ whole genome shotgun (WGS) entry which is preliminary data.</text>
</comment>
<feature type="transmembrane region" description="Helical" evidence="1">
    <location>
        <begin position="161"/>
        <end position="179"/>
    </location>
</feature>
<keyword evidence="1" id="KW-0472">Membrane</keyword>
<evidence type="ECO:0000313" key="2">
    <source>
        <dbReference type="EMBL" id="PIW15795.1"/>
    </source>
</evidence>
<feature type="transmembrane region" description="Helical" evidence="1">
    <location>
        <begin position="238"/>
        <end position="258"/>
    </location>
</feature>
<keyword evidence="1" id="KW-0812">Transmembrane</keyword>
<dbReference type="EMBL" id="PFFQ01000044">
    <property type="protein sequence ID" value="PIW15795.1"/>
    <property type="molecule type" value="Genomic_DNA"/>
</dbReference>
<evidence type="ECO:0000256" key="1">
    <source>
        <dbReference type="SAM" id="Phobius"/>
    </source>
</evidence>
<reference evidence="2 3" key="1">
    <citation type="submission" date="2017-09" db="EMBL/GenBank/DDBJ databases">
        <title>Depth-based differentiation of microbial function through sediment-hosted aquifers and enrichment of novel symbionts in the deep terrestrial subsurface.</title>
        <authorList>
            <person name="Probst A.J."/>
            <person name="Ladd B."/>
            <person name="Jarett J.K."/>
            <person name="Geller-Mcgrath D.E."/>
            <person name="Sieber C.M."/>
            <person name="Emerson J.B."/>
            <person name="Anantharaman K."/>
            <person name="Thomas B.C."/>
            <person name="Malmstrom R."/>
            <person name="Stieglmeier M."/>
            <person name="Klingl A."/>
            <person name="Woyke T."/>
            <person name="Ryan C.M."/>
            <person name="Banfield J.F."/>
        </authorList>
    </citation>
    <scope>NUCLEOTIDE SEQUENCE [LARGE SCALE GENOMIC DNA]</scope>
    <source>
        <strain evidence="2">CG17_big_fil_post_rev_8_21_14_2_50_48_46</strain>
    </source>
</reference>
<protein>
    <submittedName>
        <fullName evidence="2">Bacitracin ABC transporter permease</fullName>
    </submittedName>
</protein>
<dbReference type="PANTHER" id="PTHR37305">
    <property type="entry name" value="INTEGRAL MEMBRANE PROTEIN-RELATED"/>
    <property type="match status" value="1"/>
</dbReference>
<name>A0A2M7G2F2_9BACT</name>
<dbReference type="Proteomes" id="UP000231019">
    <property type="component" value="Unassembled WGS sequence"/>
</dbReference>
<sequence length="262" mass="28107">MNILYAALWTEGLKIRKAKIFMLSLLAFALIALMLALLVLIARYPEIAGRSSTLEAKASLLGKADWPSFLSLLIQIILSLGTLGFGIITSWVFGREISDRTLKDLLALPTPRATIVLAKLLACAFWGSLLALTLWGVALLAGLAFQIPGWSTARPLETGQIYAKASLLTLLLCTPVAWFASFGRGYLLAISYVILTLVMTQLIAVGAPGLMPYFPWAFPALVSGVAGSAIPPANLWSVLIFVGTVLGGGLGTAGWWQWTDQN</sequence>
<feature type="transmembrane region" description="Helical" evidence="1">
    <location>
        <begin position="115"/>
        <end position="141"/>
    </location>
</feature>
<dbReference type="Pfam" id="PF12730">
    <property type="entry name" value="ABC2_membrane_4"/>
    <property type="match status" value="1"/>
</dbReference>